<sequence>MDTRFAGKDLISIEQLRASSVRRILAVADHLENLPPAYQKPILTDINIAVLFYQPSTRTYFSFMRAGQLLGANVIGIHGMDNFSSAYKGETLIDTVRTIEALATDIIVLRHFDDDSALIAANATSVPIINAGSGKLEHPTQALLDLRTILVETGQPSVEGLTVLFVGDLKNGRTVHSLSKLLALMGCRRFIFDSPPQLKMPRNLVDQLALQDVVIEETNNLPLAVQYADVIYDTRVQKEWFRSDADYQQAKDSQQITPAIMSEAKSTAVLMHPLPRVDEISPDVDADPRAAYFRQVNHGLAIRKALLALISGRMS</sequence>
<evidence type="ECO:0000313" key="12">
    <source>
        <dbReference type="EMBL" id="OGD79806.1"/>
    </source>
</evidence>
<dbReference type="PRINTS" id="PR00100">
    <property type="entry name" value="AOTCASE"/>
</dbReference>
<organism evidence="12 13">
    <name type="scientific">Candidatus Collierbacteria bacterium RIFOXYB1_FULL_49_13</name>
    <dbReference type="NCBI Taxonomy" id="1817728"/>
    <lineage>
        <taxon>Bacteria</taxon>
        <taxon>Candidatus Collieribacteriota</taxon>
    </lineage>
</organism>
<dbReference type="PANTHER" id="PTHR45753:SF6">
    <property type="entry name" value="ASPARTATE CARBAMOYLTRANSFERASE"/>
    <property type="match status" value="1"/>
</dbReference>
<evidence type="ECO:0000313" key="13">
    <source>
        <dbReference type="Proteomes" id="UP000176682"/>
    </source>
</evidence>
<dbReference type="AlphaFoldDB" id="A0A1F5FJL0"/>
<keyword evidence="4 9" id="KW-0808">Transferase</keyword>
<evidence type="ECO:0000256" key="8">
    <source>
        <dbReference type="NCBIfam" id="TIGR00670"/>
    </source>
</evidence>
<evidence type="ECO:0000256" key="2">
    <source>
        <dbReference type="ARBA" id="ARBA00008896"/>
    </source>
</evidence>
<evidence type="ECO:0000256" key="9">
    <source>
        <dbReference type="RuleBase" id="RU003634"/>
    </source>
</evidence>
<dbReference type="FunFam" id="3.40.50.1370:FF:000002">
    <property type="entry name" value="Aspartate carbamoyltransferase 2"/>
    <property type="match status" value="1"/>
</dbReference>
<comment type="caution">
    <text evidence="12">The sequence shown here is derived from an EMBL/GenBank/DDBJ whole genome shotgun (WGS) entry which is preliminary data.</text>
</comment>
<evidence type="ECO:0000256" key="7">
    <source>
        <dbReference type="ARBA" id="ARBA00048859"/>
    </source>
</evidence>
<dbReference type="InterPro" id="IPR006131">
    <property type="entry name" value="Asp_carbamoyltransf_Asp/Orn-bd"/>
</dbReference>
<evidence type="ECO:0000256" key="6">
    <source>
        <dbReference type="ARBA" id="ARBA00043884"/>
    </source>
</evidence>
<dbReference type="PANTHER" id="PTHR45753">
    <property type="entry name" value="ORNITHINE CARBAMOYLTRANSFERASE, MITOCHONDRIAL"/>
    <property type="match status" value="1"/>
</dbReference>
<dbReference type="GO" id="GO:0006207">
    <property type="term" value="P:'de novo' pyrimidine nucleobase biosynthetic process"/>
    <property type="evidence" value="ECO:0007669"/>
    <property type="project" value="InterPro"/>
</dbReference>
<comment type="function">
    <text evidence="6">Catalyzes the condensation of carbamoyl phosphate and aspartate to form carbamoyl aspartate and inorganic phosphate, the committed step in the de novo pyrimidine nucleotide biosynthesis pathway.</text>
</comment>
<dbReference type="Gene3D" id="3.40.50.1370">
    <property type="entry name" value="Aspartate/ornithine carbamoyltransferase"/>
    <property type="match status" value="2"/>
</dbReference>
<dbReference type="InterPro" id="IPR036901">
    <property type="entry name" value="Asp/Orn_carbamoylTrfase_sf"/>
</dbReference>
<comment type="pathway">
    <text evidence="1">Pyrimidine metabolism; UMP biosynthesis via de novo pathway; (S)-dihydroorotate from bicarbonate: step 2/3.</text>
</comment>
<dbReference type="GO" id="GO:0016597">
    <property type="term" value="F:amino acid binding"/>
    <property type="evidence" value="ECO:0007669"/>
    <property type="project" value="InterPro"/>
</dbReference>
<comment type="similarity">
    <text evidence="2">Belongs to the aspartate/ornithine carbamoyltransferase superfamily. ATCase family.</text>
</comment>
<evidence type="ECO:0000256" key="1">
    <source>
        <dbReference type="ARBA" id="ARBA00004852"/>
    </source>
</evidence>
<dbReference type="Pfam" id="PF00185">
    <property type="entry name" value="OTCace"/>
    <property type="match status" value="1"/>
</dbReference>
<keyword evidence="5" id="KW-0665">Pyrimidine biosynthesis</keyword>
<proteinExistence type="inferred from homology"/>
<dbReference type="Pfam" id="PF02729">
    <property type="entry name" value="OTCace_N"/>
    <property type="match status" value="1"/>
</dbReference>
<dbReference type="EC" id="2.1.3.2" evidence="3 8"/>
<protein>
    <recommendedName>
        <fullName evidence="3 8">Aspartate carbamoyltransferase</fullName>
        <ecNumber evidence="3 8">2.1.3.2</ecNumber>
    </recommendedName>
</protein>
<evidence type="ECO:0000259" key="11">
    <source>
        <dbReference type="Pfam" id="PF02729"/>
    </source>
</evidence>
<accession>A0A1F5FJL0</accession>
<gene>
    <name evidence="12" type="ORF">A2368_04495</name>
</gene>
<dbReference type="SUPFAM" id="SSF53671">
    <property type="entry name" value="Aspartate/ornithine carbamoyltransferase"/>
    <property type="match status" value="1"/>
</dbReference>
<evidence type="ECO:0000256" key="3">
    <source>
        <dbReference type="ARBA" id="ARBA00013008"/>
    </source>
</evidence>
<feature type="domain" description="Aspartate/ornithine carbamoyltransferase Asp/Orn-binding" evidence="10">
    <location>
        <begin position="159"/>
        <end position="309"/>
    </location>
</feature>
<evidence type="ECO:0000256" key="5">
    <source>
        <dbReference type="ARBA" id="ARBA00022975"/>
    </source>
</evidence>
<dbReference type="NCBIfam" id="TIGR00670">
    <property type="entry name" value="asp_carb_tr"/>
    <property type="match status" value="1"/>
</dbReference>
<dbReference type="GO" id="GO:0044205">
    <property type="term" value="P:'de novo' UMP biosynthetic process"/>
    <property type="evidence" value="ECO:0007669"/>
    <property type="project" value="UniProtKB-UniPathway"/>
</dbReference>
<dbReference type="InterPro" id="IPR006132">
    <property type="entry name" value="Asp/Orn_carbamoyltranf_P-bd"/>
</dbReference>
<feature type="domain" description="Aspartate/ornithine carbamoyltransferase carbamoyl-P binding" evidence="11">
    <location>
        <begin position="8"/>
        <end position="149"/>
    </location>
</feature>
<dbReference type="UniPathway" id="UPA00070">
    <property type="reaction ID" value="UER00116"/>
</dbReference>
<evidence type="ECO:0000259" key="10">
    <source>
        <dbReference type="Pfam" id="PF00185"/>
    </source>
</evidence>
<name>A0A1F5FJL0_9BACT</name>
<dbReference type="PRINTS" id="PR00101">
    <property type="entry name" value="ATCASE"/>
</dbReference>
<dbReference type="Proteomes" id="UP000176682">
    <property type="component" value="Unassembled WGS sequence"/>
</dbReference>
<dbReference type="EMBL" id="MFAM01000009">
    <property type="protein sequence ID" value="OGD79806.1"/>
    <property type="molecule type" value="Genomic_DNA"/>
</dbReference>
<dbReference type="GO" id="GO:0006520">
    <property type="term" value="P:amino acid metabolic process"/>
    <property type="evidence" value="ECO:0007669"/>
    <property type="project" value="InterPro"/>
</dbReference>
<comment type="catalytic activity">
    <reaction evidence="7">
        <text>carbamoyl phosphate + L-aspartate = N-carbamoyl-L-aspartate + phosphate + H(+)</text>
        <dbReference type="Rhea" id="RHEA:20013"/>
        <dbReference type="ChEBI" id="CHEBI:15378"/>
        <dbReference type="ChEBI" id="CHEBI:29991"/>
        <dbReference type="ChEBI" id="CHEBI:32814"/>
        <dbReference type="ChEBI" id="CHEBI:43474"/>
        <dbReference type="ChEBI" id="CHEBI:58228"/>
        <dbReference type="EC" id="2.1.3.2"/>
    </reaction>
</comment>
<dbReference type="InterPro" id="IPR002082">
    <property type="entry name" value="Asp_carbamoyltransf"/>
</dbReference>
<evidence type="ECO:0000256" key="4">
    <source>
        <dbReference type="ARBA" id="ARBA00022679"/>
    </source>
</evidence>
<dbReference type="InterPro" id="IPR006130">
    <property type="entry name" value="Asp/Orn_carbamoylTrfase"/>
</dbReference>
<dbReference type="GO" id="GO:0004070">
    <property type="term" value="F:aspartate carbamoyltransferase activity"/>
    <property type="evidence" value="ECO:0007669"/>
    <property type="project" value="UniProtKB-UniRule"/>
</dbReference>
<reference evidence="12 13" key="1">
    <citation type="journal article" date="2016" name="Nat. Commun.">
        <title>Thousands of microbial genomes shed light on interconnected biogeochemical processes in an aquifer system.</title>
        <authorList>
            <person name="Anantharaman K."/>
            <person name="Brown C.T."/>
            <person name="Hug L.A."/>
            <person name="Sharon I."/>
            <person name="Castelle C.J."/>
            <person name="Probst A.J."/>
            <person name="Thomas B.C."/>
            <person name="Singh A."/>
            <person name="Wilkins M.J."/>
            <person name="Karaoz U."/>
            <person name="Brodie E.L."/>
            <person name="Williams K.H."/>
            <person name="Hubbard S.S."/>
            <person name="Banfield J.F."/>
        </authorList>
    </citation>
    <scope>NUCLEOTIDE SEQUENCE [LARGE SCALE GENOMIC DNA]</scope>
</reference>